<sequence length="78" mass="9155">MDAFWYGANGCEFIAWKGSHQIFVYPCDEYPNPPSEIIQFSERIETIDDFRMALDKGGKLKCSYVDADMFEKDLERFK</sequence>
<dbReference type="Proteomes" id="UP000014018">
    <property type="component" value="Unassembled WGS sequence"/>
</dbReference>
<evidence type="ECO:0000313" key="1">
    <source>
        <dbReference type="EMBL" id="EOO41625.1"/>
    </source>
</evidence>
<name>A0A9W5V536_BACCE</name>
<gene>
    <name evidence="1" type="ORF">IIU_00364</name>
</gene>
<accession>A0A9W5V536</accession>
<organism evidence="1 2">
    <name type="scientific">Bacillus cereus VD133</name>
    <dbReference type="NCBI Taxonomy" id="1053233"/>
    <lineage>
        <taxon>Bacteria</taxon>
        <taxon>Bacillati</taxon>
        <taxon>Bacillota</taxon>
        <taxon>Bacilli</taxon>
        <taxon>Bacillales</taxon>
        <taxon>Bacillaceae</taxon>
        <taxon>Bacillus</taxon>
        <taxon>Bacillus cereus group</taxon>
    </lineage>
</organism>
<protein>
    <submittedName>
        <fullName evidence="1">Uncharacterized protein</fullName>
    </submittedName>
</protein>
<reference evidence="1 2" key="1">
    <citation type="submission" date="2012-12" db="EMBL/GenBank/DDBJ databases">
        <title>The Genome Sequence of Bacillus cereus VD133.</title>
        <authorList>
            <consortium name="The Broad Institute Genome Sequencing Platform"/>
            <consortium name="The Broad Institute Genome Sequencing Center for Infectious Disease"/>
            <person name="Feldgarden M."/>
            <person name="Van der Auwera G.A."/>
            <person name="Mahillon J."/>
            <person name="Duprez V."/>
            <person name="Timmery S."/>
            <person name="Mattelet C."/>
            <person name="Dierick K."/>
            <person name="Sun M."/>
            <person name="Yu Z."/>
            <person name="Zhu L."/>
            <person name="Hu X."/>
            <person name="Shank E.B."/>
            <person name="Swiecicka I."/>
            <person name="Hansen B.M."/>
            <person name="Andrup L."/>
            <person name="Walker B."/>
            <person name="Young S.K."/>
            <person name="Zeng Q."/>
            <person name="Gargeya S."/>
            <person name="Fitzgerald M."/>
            <person name="Haas B."/>
            <person name="Abouelleil A."/>
            <person name="Alvarado L."/>
            <person name="Arachchi H.M."/>
            <person name="Berlin A.M."/>
            <person name="Chapman S.B."/>
            <person name="Dewar J."/>
            <person name="Goldberg J."/>
            <person name="Griggs A."/>
            <person name="Gujja S."/>
            <person name="Hansen M."/>
            <person name="Howarth C."/>
            <person name="Imamovic A."/>
            <person name="Larimer J."/>
            <person name="McCowan C."/>
            <person name="Murphy C."/>
            <person name="Neiman D."/>
            <person name="Pearson M."/>
            <person name="Priest M."/>
            <person name="Roberts A."/>
            <person name="Saif S."/>
            <person name="Shea T."/>
            <person name="Sisk P."/>
            <person name="Sykes S."/>
            <person name="Wortman J."/>
            <person name="Nusbaum C."/>
            <person name="Birren B."/>
        </authorList>
    </citation>
    <scope>NUCLEOTIDE SEQUENCE [LARGE SCALE GENOMIC DNA]</scope>
    <source>
        <strain evidence="1 2">VD133</strain>
    </source>
</reference>
<proteinExistence type="predicted"/>
<dbReference type="RefSeq" id="WP_016109411.1">
    <property type="nucleotide sequence ID" value="NZ_KB976173.1"/>
</dbReference>
<dbReference type="EMBL" id="AHFB01000002">
    <property type="protein sequence ID" value="EOO41625.1"/>
    <property type="molecule type" value="Genomic_DNA"/>
</dbReference>
<dbReference type="AlphaFoldDB" id="A0A9W5V536"/>
<evidence type="ECO:0000313" key="2">
    <source>
        <dbReference type="Proteomes" id="UP000014018"/>
    </source>
</evidence>
<comment type="caution">
    <text evidence="1">The sequence shown here is derived from an EMBL/GenBank/DDBJ whole genome shotgun (WGS) entry which is preliminary data.</text>
</comment>